<evidence type="ECO:0000313" key="2">
    <source>
        <dbReference type="Proteomes" id="UP000231019"/>
    </source>
</evidence>
<proteinExistence type="predicted"/>
<reference evidence="1 2" key="1">
    <citation type="submission" date="2017-09" db="EMBL/GenBank/DDBJ databases">
        <title>Depth-based differentiation of microbial function through sediment-hosted aquifers and enrichment of novel symbionts in the deep terrestrial subsurface.</title>
        <authorList>
            <person name="Probst A.J."/>
            <person name="Ladd B."/>
            <person name="Jarett J.K."/>
            <person name="Geller-Mcgrath D.E."/>
            <person name="Sieber C.M."/>
            <person name="Emerson J.B."/>
            <person name="Anantharaman K."/>
            <person name="Thomas B.C."/>
            <person name="Malmstrom R."/>
            <person name="Stieglmeier M."/>
            <person name="Klingl A."/>
            <person name="Woyke T."/>
            <person name="Ryan C.M."/>
            <person name="Banfield J.F."/>
        </authorList>
    </citation>
    <scope>NUCLEOTIDE SEQUENCE [LARGE SCALE GENOMIC DNA]</scope>
    <source>
        <strain evidence="1">CG17_big_fil_post_rev_8_21_14_2_50_48_46</strain>
    </source>
</reference>
<sequence>MKLDEMKEWVKASQKALEDAPSEFGVFVDMRTLAPLPPDAQEAMQEGQKLFKQKGMVRSVVIVNNAVTKMQFMRIAKETGIYAWERYIDAGTVSDWQAKGEAWLVEAKDPDQ</sequence>
<accession>A0A2M7G6F7</accession>
<dbReference type="AlphaFoldDB" id="A0A2M7G6F7"/>
<gene>
    <name evidence="1" type="ORF">COW36_08450</name>
</gene>
<comment type="caution">
    <text evidence="1">The sequence shown here is derived from an EMBL/GenBank/DDBJ whole genome shotgun (WGS) entry which is preliminary data.</text>
</comment>
<dbReference type="Proteomes" id="UP000231019">
    <property type="component" value="Unassembled WGS sequence"/>
</dbReference>
<protein>
    <submittedName>
        <fullName evidence="1">Uncharacterized protein</fullName>
    </submittedName>
</protein>
<evidence type="ECO:0000313" key="1">
    <source>
        <dbReference type="EMBL" id="PIW17608.1"/>
    </source>
</evidence>
<name>A0A2M7G6F7_9BACT</name>
<organism evidence="1 2">
    <name type="scientific">bacterium (Candidatus Blackallbacteria) CG17_big_fil_post_rev_8_21_14_2_50_48_46</name>
    <dbReference type="NCBI Taxonomy" id="2014261"/>
    <lineage>
        <taxon>Bacteria</taxon>
        <taxon>Candidatus Blackallbacteria</taxon>
    </lineage>
</organism>
<dbReference type="EMBL" id="PFFQ01000023">
    <property type="protein sequence ID" value="PIW17608.1"/>
    <property type="molecule type" value="Genomic_DNA"/>
</dbReference>